<evidence type="ECO:0000256" key="4">
    <source>
        <dbReference type="ARBA" id="ARBA00021882"/>
    </source>
</evidence>
<dbReference type="GO" id="GO:0030867">
    <property type="term" value="C:rough endoplasmic reticulum membrane"/>
    <property type="evidence" value="ECO:0007669"/>
    <property type="project" value="UniProtKB-SubCell"/>
</dbReference>
<dbReference type="Pfam" id="PF09726">
    <property type="entry name" value="Macoilin"/>
    <property type="match status" value="1"/>
</dbReference>
<evidence type="ECO:0000256" key="7">
    <source>
        <dbReference type="ARBA" id="ARBA00022824"/>
    </source>
</evidence>
<dbReference type="AlphaFoldDB" id="A0AAD7ZQJ2"/>
<keyword evidence="11" id="KW-0539">Nucleus</keyword>
<dbReference type="EMBL" id="JASPKZ010007355">
    <property type="protein sequence ID" value="KAJ9584796.1"/>
    <property type="molecule type" value="Genomic_DNA"/>
</dbReference>
<dbReference type="PANTHER" id="PTHR47464:SF2">
    <property type="entry name" value="MACOILIN"/>
    <property type="match status" value="1"/>
</dbReference>
<sequence length="237" mass="27209">LHGLVTARQMDKQTISQLERRLQEERRLRSSCEAQLAAERKAKKAEEVAAARAVAMAAAANKNECTESCRVRRRDLETEGKQLRRELKMKDDRFLAAEREMQSLRQYKESHNEAEILMSALSAMQDKNAHLENSLSAETRIKLDLFSALGEAKRQLEIQESVIRAREKEIEELKTKIAQVLAVMPQKHLFLVQQMAVGCLSYDLLRLQVPAQVVLCPISIQMQLLILRRATHFNMSW</sequence>
<dbReference type="GO" id="GO:0031965">
    <property type="term" value="C:nuclear membrane"/>
    <property type="evidence" value="ECO:0007669"/>
    <property type="project" value="UniProtKB-SubCell"/>
</dbReference>
<feature type="non-terminal residue" evidence="14">
    <location>
        <position position="1"/>
    </location>
</feature>
<dbReference type="GO" id="GO:0023041">
    <property type="term" value="P:neuronal signal transduction"/>
    <property type="evidence" value="ECO:0007669"/>
    <property type="project" value="InterPro"/>
</dbReference>
<comment type="function">
    <text evidence="1">Plays a role in the regulation of neuronal activity.</text>
</comment>
<feature type="coiled-coil region" evidence="13">
    <location>
        <begin position="156"/>
        <end position="183"/>
    </location>
</feature>
<evidence type="ECO:0000256" key="13">
    <source>
        <dbReference type="SAM" id="Coils"/>
    </source>
</evidence>
<keyword evidence="13" id="KW-0175">Coiled coil</keyword>
<name>A0AAD7ZQJ2_DIPPU</name>
<keyword evidence="10" id="KW-0325">Glycoprotein</keyword>
<proteinExistence type="predicted"/>
<keyword evidence="9" id="KW-0472">Membrane</keyword>
<organism evidence="14 15">
    <name type="scientific">Diploptera punctata</name>
    <name type="common">Pacific beetle cockroach</name>
    <dbReference type="NCBI Taxonomy" id="6984"/>
    <lineage>
        <taxon>Eukaryota</taxon>
        <taxon>Metazoa</taxon>
        <taxon>Ecdysozoa</taxon>
        <taxon>Arthropoda</taxon>
        <taxon>Hexapoda</taxon>
        <taxon>Insecta</taxon>
        <taxon>Pterygota</taxon>
        <taxon>Neoptera</taxon>
        <taxon>Polyneoptera</taxon>
        <taxon>Dictyoptera</taxon>
        <taxon>Blattodea</taxon>
        <taxon>Blaberoidea</taxon>
        <taxon>Blaberidae</taxon>
        <taxon>Diplopterinae</taxon>
        <taxon>Diploptera</taxon>
    </lineage>
</organism>
<keyword evidence="5" id="KW-0597">Phosphoprotein</keyword>
<evidence type="ECO:0000256" key="3">
    <source>
        <dbReference type="ARBA" id="ARBA00004269"/>
    </source>
</evidence>
<evidence type="ECO:0000256" key="12">
    <source>
        <dbReference type="ARBA" id="ARBA00031129"/>
    </source>
</evidence>
<comment type="subcellular location">
    <subcellularLocation>
        <location evidence="2">Nucleus membrane</location>
        <topology evidence="2">Multi-pass membrane protein</topology>
    </subcellularLocation>
    <subcellularLocation>
        <location evidence="3">Rough endoplasmic reticulum membrane</location>
        <topology evidence="3">Multi-pass membrane protein</topology>
    </subcellularLocation>
</comment>
<feature type="coiled-coil region" evidence="13">
    <location>
        <begin position="8"/>
        <end position="35"/>
    </location>
</feature>
<evidence type="ECO:0000256" key="8">
    <source>
        <dbReference type="ARBA" id="ARBA00022989"/>
    </source>
</evidence>
<evidence type="ECO:0000313" key="14">
    <source>
        <dbReference type="EMBL" id="KAJ9584796.1"/>
    </source>
</evidence>
<evidence type="ECO:0000313" key="15">
    <source>
        <dbReference type="Proteomes" id="UP001233999"/>
    </source>
</evidence>
<reference evidence="14" key="1">
    <citation type="journal article" date="2023" name="IScience">
        <title>Live-bearing cockroach genome reveals convergent evolutionary mechanisms linked to viviparity in insects and beyond.</title>
        <authorList>
            <person name="Fouks B."/>
            <person name="Harrison M.C."/>
            <person name="Mikhailova A.A."/>
            <person name="Marchal E."/>
            <person name="English S."/>
            <person name="Carruthers M."/>
            <person name="Jennings E.C."/>
            <person name="Chiamaka E.L."/>
            <person name="Frigard R.A."/>
            <person name="Pippel M."/>
            <person name="Attardo G.M."/>
            <person name="Benoit J.B."/>
            <person name="Bornberg-Bauer E."/>
            <person name="Tobe S.S."/>
        </authorList>
    </citation>
    <scope>NUCLEOTIDE SEQUENCE</scope>
    <source>
        <strain evidence="14">Stay&amp;Tobe</strain>
    </source>
</reference>
<keyword evidence="6" id="KW-0812">Transmembrane</keyword>
<comment type="caution">
    <text evidence="14">The sequence shown here is derived from an EMBL/GenBank/DDBJ whole genome shotgun (WGS) entry which is preliminary data.</text>
</comment>
<accession>A0AAD7ZQJ2</accession>
<keyword evidence="7" id="KW-0256">Endoplasmic reticulum</keyword>
<gene>
    <name evidence="14" type="ORF">L9F63_020850</name>
</gene>
<evidence type="ECO:0000256" key="10">
    <source>
        <dbReference type="ARBA" id="ARBA00023180"/>
    </source>
</evidence>
<reference evidence="14" key="2">
    <citation type="submission" date="2023-05" db="EMBL/GenBank/DDBJ databases">
        <authorList>
            <person name="Fouks B."/>
        </authorList>
    </citation>
    <scope>NUCLEOTIDE SEQUENCE</scope>
    <source>
        <strain evidence="14">Stay&amp;Tobe</strain>
        <tissue evidence="14">Testes</tissue>
    </source>
</reference>
<protein>
    <recommendedName>
        <fullName evidence="4">Macoilin</fullName>
    </recommendedName>
    <alternativeName>
        <fullName evidence="12">Transmembrane protein 57</fullName>
    </alternativeName>
</protein>
<dbReference type="PANTHER" id="PTHR47464">
    <property type="entry name" value="MACOILIN"/>
    <property type="match status" value="1"/>
</dbReference>
<keyword evidence="15" id="KW-1185">Reference proteome</keyword>
<evidence type="ECO:0000256" key="1">
    <source>
        <dbReference type="ARBA" id="ARBA00003440"/>
    </source>
</evidence>
<keyword evidence="8" id="KW-1133">Transmembrane helix</keyword>
<evidence type="ECO:0000256" key="5">
    <source>
        <dbReference type="ARBA" id="ARBA00022553"/>
    </source>
</evidence>
<dbReference type="InterPro" id="IPR019130">
    <property type="entry name" value="Macoilin"/>
</dbReference>
<evidence type="ECO:0000256" key="2">
    <source>
        <dbReference type="ARBA" id="ARBA00004232"/>
    </source>
</evidence>
<evidence type="ECO:0000256" key="11">
    <source>
        <dbReference type="ARBA" id="ARBA00023242"/>
    </source>
</evidence>
<evidence type="ECO:0000256" key="6">
    <source>
        <dbReference type="ARBA" id="ARBA00022692"/>
    </source>
</evidence>
<dbReference type="Proteomes" id="UP001233999">
    <property type="component" value="Unassembled WGS sequence"/>
</dbReference>
<feature type="non-terminal residue" evidence="14">
    <location>
        <position position="237"/>
    </location>
</feature>
<evidence type="ECO:0000256" key="9">
    <source>
        <dbReference type="ARBA" id="ARBA00023136"/>
    </source>
</evidence>